<dbReference type="GO" id="GO:0016887">
    <property type="term" value="F:ATP hydrolysis activity"/>
    <property type="evidence" value="ECO:0007669"/>
    <property type="project" value="InterPro"/>
</dbReference>
<dbReference type="Pfam" id="PF09262">
    <property type="entry name" value="PEX-1N"/>
    <property type="match status" value="1"/>
</dbReference>
<dbReference type="InterPro" id="IPR029067">
    <property type="entry name" value="CDC48_domain_2-like_sf"/>
</dbReference>
<dbReference type="OrthoDB" id="2187at2759"/>
<name>A0A016WZA1_9BILA</name>
<organism evidence="6 7">
    <name type="scientific">Ancylostoma ceylanicum</name>
    <dbReference type="NCBI Taxonomy" id="53326"/>
    <lineage>
        <taxon>Eukaryota</taxon>
        <taxon>Metazoa</taxon>
        <taxon>Ecdysozoa</taxon>
        <taxon>Nematoda</taxon>
        <taxon>Chromadorea</taxon>
        <taxon>Rhabditida</taxon>
        <taxon>Rhabditina</taxon>
        <taxon>Rhabditomorpha</taxon>
        <taxon>Strongyloidea</taxon>
        <taxon>Ancylostomatidae</taxon>
        <taxon>Ancylostomatinae</taxon>
        <taxon>Ancylostoma</taxon>
    </lineage>
</organism>
<dbReference type="GO" id="GO:0007031">
    <property type="term" value="P:peroxisome organization"/>
    <property type="evidence" value="ECO:0007669"/>
    <property type="project" value="InterPro"/>
</dbReference>
<dbReference type="InterPro" id="IPR003593">
    <property type="entry name" value="AAA+_ATPase"/>
</dbReference>
<dbReference type="GO" id="GO:0005524">
    <property type="term" value="F:ATP binding"/>
    <property type="evidence" value="ECO:0007669"/>
    <property type="project" value="UniProtKB-KW"/>
</dbReference>
<comment type="caution">
    <text evidence="6">The sequence shown here is derived from an EMBL/GenBank/DDBJ whole genome shotgun (WGS) entry which is preliminary data.</text>
</comment>
<sequence>MEGVGEKKLLGGGTWYWSIVRPVLHVLTCLHYRELLYDFIMGSTSYPVFLLFHDLPNCFTYAKTLSINSDDAVLSSKGLSNTLLGYFCVRSCEDPQKEFYVQTFGSLPFTHIFVNRAFGELAGLRSNEEVLVEAVSTVTCTAVSVVPVSQHDYEIFVNSSEQVENVFLQQIRIVFPGMQFPLWISPSVCASFRIGSTHEKFYRGDSRAWPRLCLYFIALRTSKLFKSGGSPVDMCATSSCFVVAHVTPSTNQAVILVPSTELHVLSLSEKTTNTPYSGNINNKAVVKVCRFQLGETFPNIVNSDFTGYLSSPLKFCGDGFRVLPPSLIDADKMLPSLTHPNVIYASGVGISNYTACDMVSVKSELNPSTVDFAVVVSLPSDSASTGNPSGSLADILNSKPGHCIVSNREYLAYSVISLTSLKEQQIRHSRHVDIFLQNDDLDWLMDGSKQYELYNILQEMISIYPIVLSDEGRSVRITVAGRHLMIRLVPAGISSRPNHRRYCFVTDVNCDFKLKVDHNTAHNTAVDLSEPENYGLMSSVQSSNIECHSDVIDELTSWVRYCWSHKKFGHSLLLGPDGCGKTSITTLLAGKLARSSCACFCTRIECSGWKGKQSETIEKSLASEVQKLSHRKPSLLILDDFDFIETSNEEEHRQIDVEKIFQMLLRLLSSCTIPVLVTAKQLKFIHKSLVVLSGRRLFAVVVHVPPLSQSELFHMLNMTVIIVTFVVPVFNYD</sequence>
<dbReference type="AlphaFoldDB" id="A0A016WZA1"/>
<dbReference type="Proteomes" id="UP000024635">
    <property type="component" value="Unassembled WGS sequence"/>
</dbReference>
<evidence type="ECO:0000259" key="5">
    <source>
        <dbReference type="SMART" id="SM00382"/>
    </source>
</evidence>
<evidence type="ECO:0000256" key="4">
    <source>
        <dbReference type="ARBA" id="ARBA00034532"/>
    </source>
</evidence>
<dbReference type="Pfam" id="PF00004">
    <property type="entry name" value="AAA"/>
    <property type="match status" value="1"/>
</dbReference>
<proteinExistence type="predicted"/>
<evidence type="ECO:0000313" key="7">
    <source>
        <dbReference type="Proteomes" id="UP000024635"/>
    </source>
</evidence>
<feature type="domain" description="AAA+ ATPase" evidence="5">
    <location>
        <begin position="567"/>
        <end position="707"/>
    </location>
</feature>
<gene>
    <name evidence="6" type="primary">Acey_s0437.g1454</name>
    <name evidence="6" type="ORF">Y032_0437g1454</name>
</gene>
<keyword evidence="7" id="KW-1185">Reference proteome</keyword>
<evidence type="ECO:0000313" key="6">
    <source>
        <dbReference type="EMBL" id="EYC45144.1"/>
    </source>
</evidence>
<dbReference type="Gene3D" id="3.40.50.300">
    <property type="entry name" value="P-loop containing nucleotide triphosphate hydrolases"/>
    <property type="match status" value="1"/>
</dbReference>
<keyword evidence="2" id="KW-0067">ATP-binding</keyword>
<evidence type="ECO:0000256" key="2">
    <source>
        <dbReference type="ARBA" id="ARBA00022840"/>
    </source>
</evidence>
<evidence type="ECO:0000256" key="3">
    <source>
        <dbReference type="ARBA" id="ARBA00032509"/>
    </source>
</evidence>
<dbReference type="InterPro" id="IPR027417">
    <property type="entry name" value="P-loop_NTPase"/>
</dbReference>
<keyword evidence="1" id="KW-0547">Nucleotide-binding</keyword>
<dbReference type="SMART" id="SM00382">
    <property type="entry name" value="AAA"/>
    <property type="match status" value="1"/>
</dbReference>
<dbReference type="EMBL" id="JARK01000037">
    <property type="protein sequence ID" value="EYC45144.1"/>
    <property type="molecule type" value="Genomic_DNA"/>
</dbReference>
<dbReference type="InterPro" id="IPR015342">
    <property type="entry name" value="PEX1-N_C-lobe"/>
</dbReference>
<dbReference type="Gene3D" id="3.10.330.10">
    <property type="match status" value="1"/>
</dbReference>
<accession>A0A016WZA1</accession>
<reference evidence="7" key="1">
    <citation type="journal article" date="2015" name="Nat. Genet.">
        <title>The genome and transcriptome of the zoonotic hookworm Ancylostoma ceylanicum identify infection-specific gene families.</title>
        <authorList>
            <person name="Schwarz E.M."/>
            <person name="Hu Y."/>
            <person name="Antoshechkin I."/>
            <person name="Miller M.M."/>
            <person name="Sternberg P.W."/>
            <person name="Aroian R.V."/>
        </authorList>
    </citation>
    <scope>NUCLEOTIDE SEQUENCE</scope>
    <source>
        <strain evidence="7">HY135</strain>
    </source>
</reference>
<dbReference type="SUPFAM" id="SSF54585">
    <property type="entry name" value="Cdc48 domain 2-like"/>
    <property type="match status" value="1"/>
</dbReference>
<dbReference type="GO" id="GO:0005777">
    <property type="term" value="C:peroxisome"/>
    <property type="evidence" value="ECO:0007669"/>
    <property type="project" value="InterPro"/>
</dbReference>
<protein>
    <recommendedName>
        <fullName evidence="4">Peroxisomal ATPase PEX1</fullName>
    </recommendedName>
    <alternativeName>
        <fullName evidence="3">Peroxin-1</fullName>
    </alternativeName>
</protein>
<evidence type="ECO:0000256" key="1">
    <source>
        <dbReference type="ARBA" id="ARBA00022741"/>
    </source>
</evidence>
<dbReference type="SUPFAM" id="SSF52540">
    <property type="entry name" value="P-loop containing nucleoside triphosphate hydrolases"/>
    <property type="match status" value="1"/>
</dbReference>
<dbReference type="STRING" id="53326.A0A016WZA1"/>
<dbReference type="InterPro" id="IPR003959">
    <property type="entry name" value="ATPase_AAA_core"/>
</dbReference>